<gene>
    <name evidence="1" type="ORF">GCM10022399_32740</name>
</gene>
<organism evidence="1 2">
    <name type="scientific">Terrabacter ginsenosidimutans</name>
    <dbReference type="NCBI Taxonomy" id="490575"/>
    <lineage>
        <taxon>Bacteria</taxon>
        <taxon>Bacillati</taxon>
        <taxon>Actinomycetota</taxon>
        <taxon>Actinomycetes</taxon>
        <taxon>Micrococcales</taxon>
        <taxon>Intrasporangiaceae</taxon>
        <taxon>Terrabacter</taxon>
    </lineage>
</organism>
<keyword evidence="2" id="KW-1185">Reference proteome</keyword>
<reference evidence="2" key="1">
    <citation type="journal article" date="2019" name="Int. J. Syst. Evol. Microbiol.">
        <title>The Global Catalogue of Microorganisms (GCM) 10K type strain sequencing project: providing services to taxonomists for standard genome sequencing and annotation.</title>
        <authorList>
            <consortium name="The Broad Institute Genomics Platform"/>
            <consortium name="The Broad Institute Genome Sequencing Center for Infectious Disease"/>
            <person name="Wu L."/>
            <person name="Ma J."/>
        </authorList>
    </citation>
    <scope>NUCLEOTIDE SEQUENCE [LARGE SCALE GENOMIC DNA]</scope>
    <source>
        <strain evidence="2">JCM 17125</strain>
    </source>
</reference>
<dbReference type="Proteomes" id="UP001501468">
    <property type="component" value="Unassembled WGS sequence"/>
</dbReference>
<accession>A0ABP7E353</accession>
<sequence>MTPHGVGSPTPHEVSDELRRVVERWHQLPLDHALSRMPSVRVLVQSLADRVAEARGVAARPVPDLGPAAVMDQLTVMVFDVFRAEPGTDPTPVAAELAGIRRSL</sequence>
<proteinExistence type="predicted"/>
<dbReference type="EMBL" id="BAABDC010000005">
    <property type="protein sequence ID" value="GAA3713463.1"/>
    <property type="molecule type" value="Genomic_DNA"/>
</dbReference>
<protein>
    <recommendedName>
        <fullName evidence="3">MftR C-terminal domain-containing protein</fullName>
    </recommendedName>
</protein>
<comment type="caution">
    <text evidence="1">The sequence shown here is derived from an EMBL/GenBank/DDBJ whole genome shotgun (WGS) entry which is preliminary data.</text>
</comment>
<name>A0ABP7E353_9MICO</name>
<evidence type="ECO:0000313" key="1">
    <source>
        <dbReference type="EMBL" id="GAA3713463.1"/>
    </source>
</evidence>
<evidence type="ECO:0000313" key="2">
    <source>
        <dbReference type="Proteomes" id="UP001501468"/>
    </source>
</evidence>
<evidence type="ECO:0008006" key="3">
    <source>
        <dbReference type="Google" id="ProtNLM"/>
    </source>
</evidence>